<organism evidence="1 2">
    <name type="scientific">Pseudomonas fluorescens</name>
    <dbReference type="NCBI Taxonomy" id="294"/>
    <lineage>
        <taxon>Bacteria</taxon>
        <taxon>Pseudomonadati</taxon>
        <taxon>Pseudomonadota</taxon>
        <taxon>Gammaproteobacteria</taxon>
        <taxon>Pseudomonadales</taxon>
        <taxon>Pseudomonadaceae</taxon>
        <taxon>Pseudomonas</taxon>
    </lineage>
</organism>
<dbReference type="Proteomes" id="UP000050349">
    <property type="component" value="Unassembled WGS sequence"/>
</dbReference>
<comment type="caution">
    <text evidence="1">The sequence shown here is derived from an EMBL/GenBank/DDBJ whole genome shotgun (WGS) entry which is preliminary data.</text>
</comment>
<sequence length="284" mass="30017">MRLAAQGVRILDLFAVLVGVGDFAALAQQIAVSGGGVDLALLATGGVDARVERRTRTQHRFNGQAAQGQGTGEQVFTFEQAAQGERGGHLGAVEQGQAFFRGQGQRGQTGDFQRFGGFHPLALVTGLTFAQQHQRHVGQRRQVTGRTDRAFQRNVRVHLGIDQGDQRVDHHAADAGETTAQAVDLEHHDQAHQLVADRLADAGGVGQHQRALQVFQVFAGDAGRGQQAETGVDAVGGAVLGEDLLHAGHAGFDPGRGAVVEGDFDRLLIDITQLGEAQLAGDQV</sequence>
<name>A0A0P9BC86_PSEFL</name>
<dbReference type="EMBL" id="LJXB01000067">
    <property type="protein sequence ID" value="KPU60531.1"/>
    <property type="molecule type" value="Genomic_DNA"/>
</dbReference>
<evidence type="ECO:0000313" key="2">
    <source>
        <dbReference type="Proteomes" id="UP000050349"/>
    </source>
</evidence>
<reference evidence="1 2" key="1">
    <citation type="submission" date="2015-09" db="EMBL/GenBank/DDBJ databases">
        <authorList>
            <person name="Jackson K.R."/>
            <person name="Lunt B.L."/>
            <person name="Fisher J.N.B."/>
            <person name="Gardner A.V."/>
            <person name="Bailey M.E."/>
            <person name="Deus L.M."/>
            <person name="Earl A.S."/>
            <person name="Gibby P.D."/>
            <person name="Hartmann K.A."/>
            <person name="Liu J.E."/>
            <person name="Manci A.M."/>
            <person name="Nielsen D.A."/>
            <person name="Solomon M.B."/>
            <person name="Breakwell D.P."/>
            <person name="Burnett S.H."/>
            <person name="Grose J.H."/>
        </authorList>
    </citation>
    <scope>NUCLEOTIDE SEQUENCE [LARGE SCALE GENOMIC DNA]</scope>
    <source>
        <strain evidence="1 2">S613</strain>
    </source>
</reference>
<gene>
    <name evidence="1" type="ORF">AN403_4937</name>
</gene>
<evidence type="ECO:0000313" key="1">
    <source>
        <dbReference type="EMBL" id="KPU60531.1"/>
    </source>
</evidence>
<proteinExistence type="predicted"/>
<protein>
    <submittedName>
        <fullName evidence="1">Uncharacterized protein</fullName>
    </submittedName>
</protein>
<dbReference type="AlphaFoldDB" id="A0A0P9BC86"/>
<accession>A0A0P9BC86</accession>